<protein>
    <submittedName>
        <fullName evidence="3">Expressed protein</fullName>
    </submittedName>
</protein>
<evidence type="ECO:0000313" key="3">
    <source>
        <dbReference type="EMBL" id="EGF78525.1"/>
    </source>
</evidence>
<name>F4P7S2_BATDJ</name>
<feature type="region of interest" description="Disordered" evidence="1">
    <location>
        <begin position="124"/>
        <end position="150"/>
    </location>
</feature>
<feature type="domain" description="EDR1/CTR1/ARMC3-like peptidase-like" evidence="2">
    <location>
        <begin position="353"/>
        <end position="488"/>
    </location>
</feature>
<dbReference type="InterPro" id="IPR038765">
    <property type="entry name" value="Papain-like_cys_pep_sf"/>
</dbReference>
<dbReference type="SUPFAM" id="SSF54001">
    <property type="entry name" value="Cysteine proteinases"/>
    <property type="match status" value="1"/>
</dbReference>
<evidence type="ECO:0000259" key="2">
    <source>
        <dbReference type="Pfam" id="PF14381"/>
    </source>
</evidence>
<organism evidence="3 4">
    <name type="scientific">Batrachochytrium dendrobatidis (strain JAM81 / FGSC 10211)</name>
    <name type="common">Frog chytrid fungus</name>
    <dbReference type="NCBI Taxonomy" id="684364"/>
    <lineage>
        <taxon>Eukaryota</taxon>
        <taxon>Fungi</taxon>
        <taxon>Fungi incertae sedis</taxon>
        <taxon>Chytridiomycota</taxon>
        <taxon>Chytridiomycota incertae sedis</taxon>
        <taxon>Chytridiomycetes</taxon>
        <taxon>Rhizophydiales</taxon>
        <taxon>Rhizophydiales incertae sedis</taxon>
        <taxon>Batrachochytrium</taxon>
    </lineage>
</organism>
<reference evidence="3 4" key="1">
    <citation type="submission" date="2009-12" db="EMBL/GenBank/DDBJ databases">
        <title>The draft genome of Batrachochytrium dendrobatidis.</title>
        <authorList>
            <consortium name="US DOE Joint Genome Institute (JGI-PGF)"/>
            <person name="Kuo A."/>
            <person name="Salamov A."/>
            <person name="Schmutz J."/>
            <person name="Lucas S."/>
            <person name="Pitluck S."/>
            <person name="Rosenblum E."/>
            <person name="Stajich J."/>
            <person name="Eisen M."/>
            <person name="Grigoriev I.V."/>
        </authorList>
    </citation>
    <scope>NUCLEOTIDE SEQUENCE [LARGE SCALE GENOMIC DNA]</scope>
    <source>
        <strain evidence="4">JAM81 / FGSC 10211</strain>
    </source>
</reference>
<dbReference type="HOGENOM" id="CLU_515771_0_0_1"/>
<accession>F4P7S2</accession>
<dbReference type="GeneID" id="18241354"/>
<dbReference type="Pfam" id="PF14381">
    <property type="entry name" value="EDR1_CTR1_ARMC3_pept"/>
    <property type="match status" value="1"/>
</dbReference>
<evidence type="ECO:0000256" key="1">
    <source>
        <dbReference type="SAM" id="MobiDB-lite"/>
    </source>
</evidence>
<dbReference type="RefSeq" id="XP_006680819.1">
    <property type="nucleotide sequence ID" value="XM_006680756.1"/>
</dbReference>
<dbReference type="Proteomes" id="UP000007241">
    <property type="component" value="Unassembled WGS sequence"/>
</dbReference>
<dbReference type="OrthoDB" id="7537227at2759"/>
<dbReference type="STRING" id="684364.F4P7S2"/>
<dbReference type="EMBL" id="GL882888">
    <property type="protein sequence ID" value="EGF78525.1"/>
    <property type="molecule type" value="Genomic_DNA"/>
</dbReference>
<sequence>MFESLYTSKAKTDFKPTVLPSMTKRVSIRPTLSNIFRPLLGLASSSSESNLDSNQQSIPISPDDDTIHNIISSYYVAPNTAKPIQSNNATIDEHKSPFGPFLTGLQKRTVNNAGVPDLGISNDATCQSDSSLPSPPIQTPVRRRATTNTVNTSHCAISSTSSIALANSLEYATSQSKADTQTPPLTTKNAQVVPIVTTLTRTRSTKSPLAPISPNAILPTGDLVLMCIPSSTCIDPRTSFAVQAKHLKIIQGTDSEGRQETRISCTKPNSVLKYQCCSVPASIGCCGLCDPHNWIYQGSEYNPVISRLYANMDGCIPSSVKLTAPKFIIPWRYKNRKTGAVSWKIIHMCGDNIQDAECETIVVNIYRDDKLRKLLESVERESQNLRDAELVEYILAVIQELMGTYGLPGGATSTQADTSLFNQMQQQGHNFMLLMDIRIGLCRHKALLFKILGDTTGLDCALVTGYSTGGRHQWNVVTLSDGESYIIDPTSPHFTWTKHGSYRTKAYRVSADMSFGHSGLTLKMKGVI</sequence>
<dbReference type="InParanoid" id="F4P7S2"/>
<proteinExistence type="predicted"/>
<gene>
    <name evidence="3" type="ORF">BATDEDRAFT_37264</name>
</gene>
<keyword evidence="4" id="KW-1185">Reference proteome</keyword>
<dbReference type="AlphaFoldDB" id="F4P7S2"/>
<dbReference type="InterPro" id="IPR055164">
    <property type="entry name" value="EDR1/CTR1/ARMC3-like_pept-like"/>
</dbReference>
<evidence type="ECO:0000313" key="4">
    <source>
        <dbReference type="Proteomes" id="UP000007241"/>
    </source>
</evidence>